<dbReference type="InterPro" id="IPR013611">
    <property type="entry name" value="Transp-assoc_OB_typ2"/>
</dbReference>
<dbReference type="GO" id="GO:0005524">
    <property type="term" value="F:ATP binding"/>
    <property type="evidence" value="ECO:0007669"/>
    <property type="project" value="UniProtKB-KW"/>
</dbReference>
<keyword evidence="3" id="KW-0547">Nucleotide-binding</keyword>
<dbReference type="InterPro" id="IPR008995">
    <property type="entry name" value="Mo/tungstate-bd_C_term_dom"/>
</dbReference>
<protein>
    <submittedName>
        <fullName evidence="3">Spermidine/putrescine ABC transporter ATP-binding protein</fullName>
    </submittedName>
</protein>
<evidence type="ECO:0000259" key="2">
    <source>
        <dbReference type="PROSITE" id="PS50893"/>
    </source>
</evidence>
<dbReference type="InterPro" id="IPR003439">
    <property type="entry name" value="ABC_transporter-like_ATP-bd"/>
</dbReference>
<dbReference type="RefSeq" id="WP_099541537.1">
    <property type="nucleotide sequence ID" value="NZ_PEBQ01000141.1"/>
</dbReference>
<evidence type="ECO:0000313" key="3">
    <source>
        <dbReference type="EMBL" id="PHY93805.1"/>
    </source>
</evidence>
<dbReference type="InterPro" id="IPR027417">
    <property type="entry name" value="P-loop_NTPase"/>
</dbReference>
<dbReference type="AlphaFoldDB" id="A0A2G4RDJ5"/>
<dbReference type="OrthoDB" id="7280760at2"/>
<evidence type="ECO:0000313" key="4">
    <source>
        <dbReference type="Proteomes" id="UP000228751"/>
    </source>
</evidence>
<dbReference type="Gene3D" id="3.40.50.300">
    <property type="entry name" value="P-loop containing nucleotide triphosphate hydrolases"/>
    <property type="match status" value="1"/>
</dbReference>
<dbReference type="PROSITE" id="PS50893">
    <property type="entry name" value="ABC_TRANSPORTER_2"/>
    <property type="match status" value="1"/>
</dbReference>
<comment type="caution">
    <text evidence="3">The sequence shown here is derived from an EMBL/GenBank/DDBJ whole genome shotgun (WGS) entry which is preliminary data.</text>
</comment>
<dbReference type="SUPFAM" id="SSF50331">
    <property type="entry name" value="MOP-like"/>
    <property type="match status" value="1"/>
</dbReference>
<feature type="domain" description="ABC transporter" evidence="2">
    <location>
        <begin position="1"/>
        <end position="240"/>
    </location>
</feature>
<dbReference type="InterPro" id="IPR050093">
    <property type="entry name" value="ABC_SmlMolc_Importer"/>
</dbReference>
<dbReference type="Pfam" id="PF08402">
    <property type="entry name" value="TOBE_2"/>
    <property type="match status" value="1"/>
</dbReference>
<proteinExistence type="predicted"/>
<sequence>MQTTHGSSTALALHNLAFFPDAQPLTFSLPSGSCTAMLGIGPDNVDLTYLAETLAGRRPYTAGQIEINGTPCDLRPSSRKKLATIGPHTPLLPHISVWDNILLPLRANGTLHKAEITHRGSEILALTGLEALRMQPASTLDAAQAFRTKLARGLITHPDVLVLNQPFENMDQPTIRHTLTFLDRLRHAVGLSILLLSRQKQNCMLAADQIGIMENGTLLQVGDVATLLNRPACLSVAAQFGEANVLSAKVLLIEDDIATLRLPTGETVEAMADENLEENDLASICIPPDRLSVLFPRSGSMETEEKTDLACTLVSAHHIGHAIAMRFRTLDGTEIIAHRPLVHLPRELRPGNKAILAWQPQNAIAFPMDAK</sequence>
<dbReference type="PANTHER" id="PTHR42781">
    <property type="entry name" value="SPERMIDINE/PUTRESCINE IMPORT ATP-BINDING PROTEIN POTA"/>
    <property type="match status" value="1"/>
</dbReference>
<reference evidence="3 4" key="1">
    <citation type="submission" date="2017-10" db="EMBL/GenBank/DDBJ databases">
        <title>Genomic analysis of the genus Acetobacter.</title>
        <authorList>
            <person name="Kim K.H."/>
            <person name="Chun B.H."/>
            <person name="Son A.R."/>
            <person name="Jeon C.O."/>
        </authorList>
    </citation>
    <scope>NUCLEOTIDE SEQUENCE [LARGE SCALE GENOMIC DNA]</scope>
    <source>
        <strain evidence="3 4">LHT 2458</strain>
    </source>
</reference>
<dbReference type="EMBL" id="PEBQ01000141">
    <property type="protein sequence ID" value="PHY93805.1"/>
    <property type="molecule type" value="Genomic_DNA"/>
</dbReference>
<dbReference type="SUPFAM" id="SSF52540">
    <property type="entry name" value="P-loop containing nucleoside triphosphate hydrolases"/>
    <property type="match status" value="1"/>
</dbReference>
<dbReference type="Proteomes" id="UP000228751">
    <property type="component" value="Unassembled WGS sequence"/>
</dbReference>
<name>A0A2G4RDJ5_9PROT</name>
<gene>
    <name evidence="3" type="ORF">CSR02_09905</name>
</gene>
<keyword evidence="1" id="KW-0813">Transport</keyword>
<dbReference type="GO" id="GO:0022857">
    <property type="term" value="F:transmembrane transporter activity"/>
    <property type="evidence" value="ECO:0007669"/>
    <property type="project" value="InterPro"/>
</dbReference>
<dbReference type="Pfam" id="PF00005">
    <property type="entry name" value="ABC_tran"/>
    <property type="match status" value="1"/>
</dbReference>
<organism evidence="3 4">
    <name type="scientific">Acetobacter pomorum</name>
    <dbReference type="NCBI Taxonomy" id="65959"/>
    <lineage>
        <taxon>Bacteria</taxon>
        <taxon>Pseudomonadati</taxon>
        <taxon>Pseudomonadota</taxon>
        <taxon>Alphaproteobacteria</taxon>
        <taxon>Acetobacterales</taxon>
        <taxon>Acetobacteraceae</taxon>
        <taxon>Acetobacter</taxon>
    </lineage>
</organism>
<dbReference type="PANTHER" id="PTHR42781:SF4">
    <property type="entry name" value="SPERMIDINE_PUTRESCINE IMPORT ATP-BINDING PROTEIN POTA"/>
    <property type="match status" value="1"/>
</dbReference>
<dbReference type="GO" id="GO:0043190">
    <property type="term" value="C:ATP-binding cassette (ABC) transporter complex"/>
    <property type="evidence" value="ECO:0007669"/>
    <property type="project" value="InterPro"/>
</dbReference>
<evidence type="ECO:0000256" key="1">
    <source>
        <dbReference type="ARBA" id="ARBA00022448"/>
    </source>
</evidence>
<keyword evidence="4" id="KW-1185">Reference proteome</keyword>
<keyword evidence="3" id="KW-0067">ATP-binding</keyword>
<dbReference type="GO" id="GO:0016887">
    <property type="term" value="F:ATP hydrolysis activity"/>
    <property type="evidence" value="ECO:0007669"/>
    <property type="project" value="InterPro"/>
</dbReference>
<accession>A0A2G4RDJ5</accession>